<dbReference type="Gene3D" id="1.25.40.10">
    <property type="entry name" value="Tetratricopeptide repeat domain"/>
    <property type="match status" value="1"/>
</dbReference>
<evidence type="ECO:0000313" key="5">
    <source>
        <dbReference type="Proteomes" id="UP000826195"/>
    </source>
</evidence>
<comment type="similarity">
    <text evidence="3">Belongs to the TTC27 family.</text>
</comment>
<organism evidence="4 5">
    <name type="scientific">Cotesia glomerata</name>
    <name type="common">Lepidopteran parasitic wasp</name>
    <name type="synonym">Apanteles glomeratus</name>
    <dbReference type="NCBI Taxonomy" id="32391"/>
    <lineage>
        <taxon>Eukaryota</taxon>
        <taxon>Metazoa</taxon>
        <taxon>Ecdysozoa</taxon>
        <taxon>Arthropoda</taxon>
        <taxon>Hexapoda</taxon>
        <taxon>Insecta</taxon>
        <taxon>Pterygota</taxon>
        <taxon>Neoptera</taxon>
        <taxon>Endopterygota</taxon>
        <taxon>Hymenoptera</taxon>
        <taxon>Apocrita</taxon>
        <taxon>Ichneumonoidea</taxon>
        <taxon>Braconidae</taxon>
        <taxon>Microgastrinae</taxon>
        <taxon>Cotesia</taxon>
    </lineage>
</organism>
<dbReference type="InterPro" id="IPR019734">
    <property type="entry name" value="TPR_rpt"/>
</dbReference>
<dbReference type="SUPFAM" id="SSF48452">
    <property type="entry name" value="TPR-like"/>
    <property type="match status" value="1"/>
</dbReference>
<accession>A0AAV7IK70</accession>
<name>A0AAV7IK70_COTGL</name>
<evidence type="ECO:0000256" key="3">
    <source>
        <dbReference type="ARBA" id="ARBA00024020"/>
    </source>
</evidence>
<keyword evidence="5" id="KW-1185">Reference proteome</keyword>
<evidence type="ECO:0008006" key="6">
    <source>
        <dbReference type="Google" id="ProtNLM"/>
    </source>
</evidence>
<dbReference type="InterPro" id="IPR044244">
    <property type="entry name" value="TTC27/Emw1"/>
</dbReference>
<evidence type="ECO:0000256" key="2">
    <source>
        <dbReference type="ARBA" id="ARBA00022803"/>
    </source>
</evidence>
<protein>
    <recommendedName>
        <fullName evidence="6">Tetratricopeptide repeat protein 27</fullName>
    </recommendedName>
</protein>
<evidence type="ECO:0000313" key="4">
    <source>
        <dbReference type="EMBL" id="KAH0554063.1"/>
    </source>
</evidence>
<dbReference type="AlphaFoldDB" id="A0AAV7IK70"/>
<dbReference type="EMBL" id="JAHXZJ010001119">
    <property type="protein sequence ID" value="KAH0554063.1"/>
    <property type="molecule type" value="Genomic_DNA"/>
</dbReference>
<sequence length="788" mass="91577">MDLKILYSPQFILSNDATDETTDIDYEKILIVLCDQLDLKNKIKDKTLRTTIDEELNNNASNYTEWLRLGIVALHLFIQHNWTGPSLKLPESIVWLIDNRNEEASQELTLGDQCNDNAEYLELLYLSKIIFTNKNLQRAFPTSLWWVIRSNYIHQMILDEESDVLLNETELLIDRMSKLNDWNNDEYKSFETLFYIEALQFTLLYKRINDSEKYLNQAQTIAKLTLELGGAQGKRTKYQQEEKPQLFLNIKAAQELFPFTECPDLPHSVHIMDDLRLDSIEFSEKIEICKLGSIEEAVILAKCTHLQISQPKDDFSMEELMPYLNVIIEGTKNWALKMEALRQRSIFEMKDKRGIERALSQTESLVGQYSQSKPSVFHRTNLLFASGMKTIWIFKQNLADSMLNLGLVKGALDLYLQLKLWEEVIVCYTILDLRHKAAEIIRQELSKKPTVKLWCLLGDAEQDVNHYETAWELSDKKSSRAQKHWGFFYFEKKQYAEAIPHLELSVKLNNIQESVWIRLGFAALQIENWELSAHAYRRYCELEQTNFEAWNNLAKVYIKLNNKPRAWHSLKNAVKCDFNVWQVWDNLMVVSIDLGHFIDVIECYHRILDFKKSPHIDHQVLIILTEAITKNINDSEGQPVKNIFDKALALFGRINASVPNDPEILQLYAELTVLQATDTSIKKATEYLQRAYRSFVADSRWHQSIPTAKNVLQLCLNLADTYLRCSETTDDIRKKPMLASAKLSLQSVLTTLKQKQLIDHEDITETVGKLESKLEFIKNELIKIDSNA</sequence>
<gene>
    <name evidence="4" type="ORF">KQX54_007338</name>
</gene>
<dbReference type="PANTHER" id="PTHR16193">
    <property type="entry name" value="TETRATRICOPEPTIDE REPEAT PROTEIN 27"/>
    <property type="match status" value="1"/>
</dbReference>
<proteinExistence type="inferred from homology"/>
<comment type="caution">
    <text evidence="4">The sequence shown here is derived from an EMBL/GenBank/DDBJ whole genome shotgun (WGS) entry which is preliminary data.</text>
</comment>
<keyword evidence="2" id="KW-0802">TPR repeat</keyword>
<dbReference type="Proteomes" id="UP000826195">
    <property type="component" value="Unassembled WGS sequence"/>
</dbReference>
<dbReference type="SMART" id="SM00028">
    <property type="entry name" value="TPR"/>
    <property type="match status" value="3"/>
</dbReference>
<dbReference type="PANTHER" id="PTHR16193:SF0">
    <property type="entry name" value="TETRATRICOPEPTIDE REPEAT PROTEIN 27"/>
    <property type="match status" value="1"/>
</dbReference>
<keyword evidence="1" id="KW-0677">Repeat</keyword>
<dbReference type="InterPro" id="IPR011990">
    <property type="entry name" value="TPR-like_helical_dom_sf"/>
</dbReference>
<evidence type="ECO:0000256" key="1">
    <source>
        <dbReference type="ARBA" id="ARBA00022737"/>
    </source>
</evidence>
<reference evidence="4 5" key="1">
    <citation type="journal article" date="2021" name="J. Hered.">
        <title>A chromosome-level genome assembly of the parasitoid wasp, Cotesia glomerata (Hymenoptera: Braconidae).</title>
        <authorList>
            <person name="Pinto B.J."/>
            <person name="Weis J.J."/>
            <person name="Gamble T."/>
            <person name="Ode P.J."/>
            <person name="Paul R."/>
            <person name="Zaspel J.M."/>
        </authorList>
    </citation>
    <scope>NUCLEOTIDE SEQUENCE [LARGE SCALE GENOMIC DNA]</scope>
    <source>
        <strain evidence="4">CgM1</strain>
    </source>
</reference>